<name>A0A3N4JXI6_9PEZI</name>
<accession>A0A3N4JXI6</accession>
<keyword evidence="1" id="KW-0812">Transmembrane</keyword>
<dbReference type="EMBL" id="ML120396">
    <property type="protein sequence ID" value="RPA98404.1"/>
    <property type="molecule type" value="Genomic_DNA"/>
</dbReference>
<sequence length="98" mass="10966">MGTEGFPLPVETVALGFIASIITRMVISCLSSRVIMKSETKLLADYDGFMKGLFGNLLFSCLRSSVHRWKNIILVVRKFPARPTTGATRATDKLNRFR</sequence>
<dbReference type="AlphaFoldDB" id="A0A3N4JXI6"/>
<evidence type="ECO:0000313" key="2">
    <source>
        <dbReference type="EMBL" id="RPA98404.1"/>
    </source>
</evidence>
<keyword evidence="1" id="KW-0472">Membrane</keyword>
<reference evidence="2 3" key="1">
    <citation type="journal article" date="2018" name="Nat. Ecol. Evol.">
        <title>Pezizomycetes genomes reveal the molecular basis of ectomycorrhizal truffle lifestyle.</title>
        <authorList>
            <person name="Murat C."/>
            <person name="Payen T."/>
            <person name="Noel B."/>
            <person name="Kuo A."/>
            <person name="Morin E."/>
            <person name="Chen J."/>
            <person name="Kohler A."/>
            <person name="Krizsan K."/>
            <person name="Balestrini R."/>
            <person name="Da Silva C."/>
            <person name="Montanini B."/>
            <person name="Hainaut M."/>
            <person name="Levati E."/>
            <person name="Barry K.W."/>
            <person name="Belfiori B."/>
            <person name="Cichocki N."/>
            <person name="Clum A."/>
            <person name="Dockter R.B."/>
            <person name="Fauchery L."/>
            <person name="Guy J."/>
            <person name="Iotti M."/>
            <person name="Le Tacon F."/>
            <person name="Lindquist E.A."/>
            <person name="Lipzen A."/>
            <person name="Malagnac F."/>
            <person name="Mello A."/>
            <person name="Molinier V."/>
            <person name="Miyauchi S."/>
            <person name="Poulain J."/>
            <person name="Riccioni C."/>
            <person name="Rubini A."/>
            <person name="Sitrit Y."/>
            <person name="Splivallo R."/>
            <person name="Traeger S."/>
            <person name="Wang M."/>
            <person name="Zifcakova L."/>
            <person name="Wipf D."/>
            <person name="Zambonelli A."/>
            <person name="Paolocci F."/>
            <person name="Nowrousian M."/>
            <person name="Ottonello S."/>
            <person name="Baldrian P."/>
            <person name="Spatafora J.W."/>
            <person name="Henrissat B."/>
            <person name="Nagy L.G."/>
            <person name="Aury J.M."/>
            <person name="Wincker P."/>
            <person name="Grigoriev I.V."/>
            <person name="Bonfante P."/>
            <person name="Martin F.M."/>
        </authorList>
    </citation>
    <scope>NUCLEOTIDE SEQUENCE [LARGE SCALE GENOMIC DNA]</scope>
    <source>
        <strain evidence="2 3">120613-1</strain>
    </source>
</reference>
<dbReference type="Proteomes" id="UP000276215">
    <property type="component" value="Unassembled WGS sequence"/>
</dbReference>
<keyword evidence="1" id="KW-1133">Transmembrane helix</keyword>
<keyword evidence="3" id="KW-1185">Reference proteome</keyword>
<gene>
    <name evidence="2" type="ORF">L873DRAFT_1042803</name>
</gene>
<proteinExistence type="predicted"/>
<protein>
    <submittedName>
        <fullName evidence="2">Uncharacterized protein</fullName>
    </submittedName>
</protein>
<feature type="transmembrane region" description="Helical" evidence="1">
    <location>
        <begin position="12"/>
        <end position="31"/>
    </location>
</feature>
<evidence type="ECO:0000256" key="1">
    <source>
        <dbReference type="SAM" id="Phobius"/>
    </source>
</evidence>
<evidence type="ECO:0000313" key="3">
    <source>
        <dbReference type="Proteomes" id="UP000276215"/>
    </source>
</evidence>
<organism evidence="2 3">
    <name type="scientific">Choiromyces venosus 120613-1</name>
    <dbReference type="NCBI Taxonomy" id="1336337"/>
    <lineage>
        <taxon>Eukaryota</taxon>
        <taxon>Fungi</taxon>
        <taxon>Dikarya</taxon>
        <taxon>Ascomycota</taxon>
        <taxon>Pezizomycotina</taxon>
        <taxon>Pezizomycetes</taxon>
        <taxon>Pezizales</taxon>
        <taxon>Tuberaceae</taxon>
        <taxon>Choiromyces</taxon>
    </lineage>
</organism>